<feature type="region of interest" description="Disordered" evidence="1">
    <location>
        <begin position="574"/>
        <end position="640"/>
    </location>
</feature>
<evidence type="ECO:0000313" key="3">
    <source>
        <dbReference type="Proteomes" id="UP000007755"/>
    </source>
</evidence>
<gene>
    <name evidence="2" type="ORF">G5I_11373</name>
</gene>
<evidence type="ECO:0000313" key="2">
    <source>
        <dbReference type="EMBL" id="EGI60395.1"/>
    </source>
</evidence>
<sequence length="640" mass="70588">MVCAYATSSLLAHTMKEMGGKNEVGSHEPPGGKGRTLTVDIADWSKSSDCPRVADQASVQKLAVGDIVLATFQSTPAIRTTNTHLNDADENMTRAPRQKIIDKIPFSGIIHSRRKLSINVDCEITRLPTLKPAIRSENSRYRPSPHVHHQREGRDGAAMGKGRMTQKVCVYSHCCLCLDSMSIICSCLCHAASVVSVPAMPLAPAEGGWTPPRVPPPPPPYSITAAAPYSALSLLPSAHRLLQAGGATSTTEPPPPSPSPPPPPPDVGSQMFDYDSQRPARSHARSRVAFVHGAPIDPRDRATLCSIETERSAQGLGQVVFALPHLTRAVERRLGRNAKPARTHQQLFRVIDDPSRKIYDSPSRARLYGDPSKRGTHYLATRVVRNGAAGLRPGSHLERKNGKRKSGSQSSELAERQKTDKRNVTAYYYCEFRLASAFPLAAFLSRCEPDLRVKRWEDAKKRIREATIERVARLGVTCAAIIALIMSVYRWFDDLSTTVTHTRGHSAPPLGRFAEAHRRVSSLRFPFPCAWNTFLLLPLLRSVRSQNEAVDSPVLRNRDASAPPDQVARWYINPALEPGVPGSPRRDRRDDGRLRDAPRRRSSRLTITAGSGEAAARRTEKEEEEKEDTRWSARCGRTTG</sequence>
<keyword evidence="3" id="KW-1185">Reference proteome</keyword>
<dbReference type="Proteomes" id="UP000007755">
    <property type="component" value="Unassembled WGS sequence"/>
</dbReference>
<dbReference type="InParanoid" id="F4WZF1"/>
<feature type="region of interest" description="Disordered" evidence="1">
    <location>
        <begin position="245"/>
        <end position="285"/>
    </location>
</feature>
<feature type="compositionally biased region" description="Basic and acidic residues" evidence="1">
    <location>
        <begin position="584"/>
        <end position="599"/>
    </location>
</feature>
<dbReference type="AlphaFoldDB" id="F4WZF1"/>
<accession>F4WZF1</accession>
<feature type="region of interest" description="Disordered" evidence="1">
    <location>
        <begin position="137"/>
        <end position="159"/>
    </location>
</feature>
<dbReference type="EMBL" id="GL888479">
    <property type="protein sequence ID" value="EGI60395.1"/>
    <property type="molecule type" value="Genomic_DNA"/>
</dbReference>
<reference evidence="2" key="1">
    <citation type="submission" date="2011-02" db="EMBL/GenBank/DDBJ databases">
        <title>The genome of the leaf-cutting ant Acromyrmex echinatior suggests key adaptations to social evolution and fungus farming.</title>
        <authorList>
            <person name="Nygaard S."/>
            <person name="Zhang G."/>
        </authorList>
    </citation>
    <scope>NUCLEOTIDE SEQUENCE</scope>
</reference>
<proteinExistence type="predicted"/>
<feature type="compositionally biased region" description="Basic and acidic residues" evidence="1">
    <location>
        <begin position="615"/>
        <end position="631"/>
    </location>
</feature>
<organism evidence="3">
    <name type="scientific">Acromyrmex echinatior</name>
    <name type="common">Panamanian leafcutter ant</name>
    <name type="synonym">Acromyrmex octospinosus echinatior</name>
    <dbReference type="NCBI Taxonomy" id="103372"/>
    <lineage>
        <taxon>Eukaryota</taxon>
        <taxon>Metazoa</taxon>
        <taxon>Ecdysozoa</taxon>
        <taxon>Arthropoda</taxon>
        <taxon>Hexapoda</taxon>
        <taxon>Insecta</taxon>
        <taxon>Pterygota</taxon>
        <taxon>Neoptera</taxon>
        <taxon>Endopterygota</taxon>
        <taxon>Hymenoptera</taxon>
        <taxon>Apocrita</taxon>
        <taxon>Aculeata</taxon>
        <taxon>Formicoidea</taxon>
        <taxon>Formicidae</taxon>
        <taxon>Myrmicinae</taxon>
        <taxon>Acromyrmex</taxon>
    </lineage>
</organism>
<name>F4WZF1_ACREC</name>
<protein>
    <submittedName>
        <fullName evidence="2">Uncharacterized protein</fullName>
    </submittedName>
</protein>
<feature type="region of interest" description="Disordered" evidence="1">
    <location>
        <begin position="390"/>
        <end position="418"/>
    </location>
</feature>
<feature type="compositionally biased region" description="Pro residues" evidence="1">
    <location>
        <begin position="252"/>
        <end position="266"/>
    </location>
</feature>
<evidence type="ECO:0000256" key="1">
    <source>
        <dbReference type="SAM" id="MobiDB-lite"/>
    </source>
</evidence>